<keyword evidence="2" id="KW-0503">Monooxygenase</keyword>
<proteinExistence type="predicted"/>
<dbReference type="GO" id="GO:0004497">
    <property type="term" value="F:monooxygenase activity"/>
    <property type="evidence" value="ECO:0007669"/>
    <property type="project" value="UniProtKB-KW"/>
</dbReference>
<evidence type="ECO:0000313" key="4">
    <source>
        <dbReference type="EMBL" id="TXL81911.1"/>
    </source>
</evidence>
<dbReference type="GO" id="GO:0016705">
    <property type="term" value="F:oxidoreductase activity, acting on paired donors, with incorporation or reduction of molecular oxygen"/>
    <property type="evidence" value="ECO:0007669"/>
    <property type="project" value="InterPro"/>
</dbReference>
<dbReference type="OrthoDB" id="9804736at2"/>
<dbReference type="PANTHER" id="PTHR30137">
    <property type="entry name" value="LUCIFERASE-LIKE MONOOXYGENASE"/>
    <property type="match status" value="1"/>
</dbReference>
<dbReference type="InterPro" id="IPR036661">
    <property type="entry name" value="Luciferase-like_sf"/>
</dbReference>
<keyword evidence="5" id="KW-1185">Reference proteome</keyword>
<dbReference type="InterPro" id="IPR050766">
    <property type="entry name" value="Bact_Lucif_Oxidored"/>
</dbReference>
<protein>
    <submittedName>
        <fullName evidence="4">LLM class flavin-dependent oxidoreductase</fullName>
    </submittedName>
</protein>
<dbReference type="Proteomes" id="UP000321638">
    <property type="component" value="Unassembled WGS sequence"/>
</dbReference>
<reference evidence="4 5" key="1">
    <citation type="submission" date="2019-06" db="EMBL/GenBank/DDBJ databases">
        <title>New taxonomy in bacterial strain CC-CFT640, isolated from vineyard.</title>
        <authorList>
            <person name="Lin S.-Y."/>
            <person name="Tsai C.-F."/>
            <person name="Young C.-C."/>
        </authorList>
    </citation>
    <scope>NUCLEOTIDE SEQUENCE [LARGE SCALE GENOMIC DNA]</scope>
    <source>
        <strain evidence="4 5">CC-CFT640</strain>
    </source>
</reference>
<evidence type="ECO:0000256" key="1">
    <source>
        <dbReference type="ARBA" id="ARBA00023002"/>
    </source>
</evidence>
<dbReference type="InterPro" id="IPR011251">
    <property type="entry name" value="Luciferase-like_dom"/>
</dbReference>
<sequence>MALDFGYFTLSDNRYPNNPRSAEQFLKDIYAEALWAEAVGMNSAWIGEHHFNLLGVNASPIAMLAQIAGATKRIRLAPAVTLLPVHHPLHVAEEWATLDLLSGGRVDFAAGRGYDRLEYGPFQAPFEDSAELFAEGLEVVWRAWTEPGRWSHKGRFYQFDDIEVRPRPLQAPLRPYVACFSRPSMELAAKNDWNIIYAPFAAAMVYGSLADAVRAYREECEARFNRPARRAMCSYFVHVASTPQEERYGKEALIRYFHDALIAAFPSNAGEKVPPTYRYFVEIVNILRGMKADTLTTKSVICGSPQHIVDTLKGVEAAGIAEVILYFNYGAQPHAMVKEQMQRFMEEVAPAFDGSHAALRLKAAE</sequence>
<dbReference type="AlphaFoldDB" id="A0A5C8PV21"/>
<dbReference type="Gene3D" id="3.20.20.30">
    <property type="entry name" value="Luciferase-like domain"/>
    <property type="match status" value="1"/>
</dbReference>
<gene>
    <name evidence="4" type="ORF">FHP25_02260</name>
</gene>
<dbReference type="GO" id="GO:0005829">
    <property type="term" value="C:cytosol"/>
    <property type="evidence" value="ECO:0007669"/>
    <property type="project" value="TreeGrafter"/>
</dbReference>
<name>A0A5C8PV21_9HYPH</name>
<dbReference type="RefSeq" id="WP_147845266.1">
    <property type="nucleotide sequence ID" value="NZ_VDUZ01000002.1"/>
</dbReference>
<dbReference type="SUPFAM" id="SSF51679">
    <property type="entry name" value="Bacterial luciferase-like"/>
    <property type="match status" value="1"/>
</dbReference>
<accession>A0A5C8PV21</accession>
<evidence type="ECO:0000313" key="5">
    <source>
        <dbReference type="Proteomes" id="UP000321638"/>
    </source>
</evidence>
<dbReference type="PANTHER" id="PTHR30137:SF8">
    <property type="entry name" value="BLR5498 PROTEIN"/>
    <property type="match status" value="1"/>
</dbReference>
<evidence type="ECO:0000259" key="3">
    <source>
        <dbReference type="Pfam" id="PF00296"/>
    </source>
</evidence>
<organism evidence="4 5">
    <name type="scientific">Vineibacter terrae</name>
    <dbReference type="NCBI Taxonomy" id="2586908"/>
    <lineage>
        <taxon>Bacteria</taxon>
        <taxon>Pseudomonadati</taxon>
        <taxon>Pseudomonadota</taxon>
        <taxon>Alphaproteobacteria</taxon>
        <taxon>Hyphomicrobiales</taxon>
        <taxon>Vineibacter</taxon>
    </lineage>
</organism>
<comment type="caution">
    <text evidence="4">The sequence shown here is derived from an EMBL/GenBank/DDBJ whole genome shotgun (WGS) entry which is preliminary data.</text>
</comment>
<evidence type="ECO:0000256" key="2">
    <source>
        <dbReference type="ARBA" id="ARBA00023033"/>
    </source>
</evidence>
<dbReference type="EMBL" id="VDUZ01000002">
    <property type="protein sequence ID" value="TXL81911.1"/>
    <property type="molecule type" value="Genomic_DNA"/>
</dbReference>
<keyword evidence="1" id="KW-0560">Oxidoreductase</keyword>
<dbReference type="Pfam" id="PF00296">
    <property type="entry name" value="Bac_luciferase"/>
    <property type="match status" value="1"/>
</dbReference>
<feature type="domain" description="Luciferase-like" evidence="3">
    <location>
        <begin position="4"/>
        <end position="321"/>
    </location>
</feature>